<dbReference type="Pfam" id="PF00106">
    <property type="entry name" value="adh_short"/>
    <property type="match status" value="1"/>
</dbReference>
<evidence type="ECO:0000313" key="4">
    <source>
        <dbReference type="EMBL" id="CAB4334094.1"/>
    </source>
</evidence>
<dbReference type="InterPro" id="IPR020904">
    <property type="entry name" value="Sc_DH/Rdtase_CS"/>
</dbReference>
<gene>
    <name evidence="4" type="ORF">UFOPK3547_00044</name>
</gene>
<dbReference type="PRINTS" id="PR00080">
    <property type="entry name" value="SDRFAMILY"/>
</dbReference>
<dbReference type="CDD" id="cd05263">
    <property type="entry name" value="MupV_like_SDR_e"/>
    <property type="match status" value="1"/>
</dbReference>
<comment type="similarity">
    <text evidence="1">Belongs to the short-chain dehydrogenases/reductases (SDR) family.</text>
</comment>
<dbReference type="CDD" id="cd05233">
    <property type="entry name" value="SDR_c"/>
    <property type="match status" value="1"/>
</dbReference>
<dbReference type="PANTHER" id="PTHR44196">
    <property type="entry name" value="DEHYDROGENASE/REDUCTASE SDR FAMILY MEMBER 7B"/>
    <property type="match status" value="1"/>
</dbReference>
<reference evidence="4" key="1">
    <citation type="submission" date="2020-05" db="EMBL/GenBank/DDBJ databases">
        <authorList>
            <person name="Chiriac C."/>
            <person name="Salcher M."/>
            <person name="Ghai R."/>
            <person name="Kavagutti S V."/>
        </authorList>
    </citation>
    <scope>NUCLEOTIDE SEQUENCE</scope>
</reference>
<dbReference type="InterPro" id="IPR057313">
    <property type="entry name" value="Maqu_2507-like"/>
</dbReference>
<dbReference type="PANTHER" id="PTHR44196:SF1">
    <property type="entry name" value="DEHYDROGENASE_REDUCTASE SDR FAMILY MEMBER 7B"/>
    <property type="match status" value="1"/>
</dbReference>
<dbReference type="AlphaFoldDB" id="A0A6J5YV73"/>
<dbReference type="NCBIfam" id="NF005539">
    <property type="entry name" value="PRK07201.1"/>
    <property type="match status" value="1"/>
</dbReference>
<name>A0A6J5YV73_9ZZZZ</name>
<dbReference type="GO" id="GO:0016020">
    <property type="term" value="C:membrane"/>
    <property type="evidence" value="ECO:0007669"/>
    <property type="project" value="TreeGrafter"/>
</dbReference>
<dbReference type="InterPro" id="IPR057326">
    <property type="entry name" value="KR_dom"/>
</dbReference>
<evidence type="ECO:0000256" key="2">
    <source>
        <dbReference type="ARBA" id="ARBA00023002"/>
    </source>
</evidence>
<dbReference type="PROSITE" id="PS00061">
    <property type="entry name" value="ADH_SHORT"/>
    <property type="match status" value="1"/>
</dbReference>
<dbReference type="Gene3D" id="3.40.50.720">
    <property type="entry name" value="NAD(P)-binding Rossmann-like Domain"/>
    <property type="match status" value="2"/>
</dbReference>
<accession>A0A6J5YV73</accession>
<evidence type="ECO:0000256" key="1">
    <source>
        <dbReference type="ARBA" id="ARBA00006484"/>
    </source>
</evidence>
<evidence type="ECO:0000259" key="3">
    <source>
        <dbReference type="SMART" id="SM00822"/>
    </source>
</evidence>
<dbReference type="EMBL" id="CAESAN010000002">
    <property type="protein sequence ID" value="CAB4334094.1"/>
    <property type="molecule type" value="Genomic_DNA"/>
</dbReference>
<dbReference type="InterPro" id="IPR002347">
    <property type="entry name" value="SDR_fam"/>
</dbReference>
<dbReference type="PRINTS" id="PR00081">
    <property type="entry name" value="GDHRDH"/>
</dbReference>
<organism evidence="4">
    <name type="scientific">freshwater metagenome</name>
    <dbReference type="NCBI Taxonomy" id="449393"/>
    <lineage>
        <taxon>unclassified sequences</taxon>
        <taxon>metagenomes</taxon>
        <taxon>ecological metagenomes</taxon>
    </lineage>
</organism>
<dbReference type="GO" id="GO:0016491">
    <property type="term" value="F:oxidoreductase activity"/>
    <property type="evidence" value="ECO:0007669"/>
    <property type="project" value="UniProtKB-KW"/>
</dbReference>
<sequence>MTSYLVTGGTGFIGRNLVERLLARGGEVHVVARGGSRERIEAMAQRWDGGENLRIVVGDLVEPMMGVDEAWIEAHRGKIDHVFHLAAIYDMTAPAARNEELNTGGTAHLLELVDALQPGTLHHVSSVAVAGSYEGRFTEEMFDEGQPLPSPYHRTKFESEKLVREFSAVPWRIYRPAVVIGDSRTGKIDKVDGPYYFFSAIRRSRKLLPSWLPLIGPQIGETNIVPVDFVADAMVEIAHKDGLDGRAFHLASPQMIDSAEVLNCFAKAAHAPHFVATLPPGPLEPVASSANSLLMSLPGVATVSETVLDEFGIPPQVLEHTGFSCSFDTTQTDAALAGSGIEVPPLAGYADVIWEYWENHLDAGGFASSSLRAALNGRTVVITGGSSGIGRSAALEIAAAGGTPLLVARSLDKLEEVRDEIELAGGTAYCYSADLADMESIDELVRTILAEHASVDMIVNNAGRSIRRSLANSLDRFHDYERTMQLNYFGAIRLVMGFIPHMQQRRFGHVVNVSSIGVQASPPRFGAYVASKAALDAWTRVVSSELIGDNITFTTIHMPLVRTPMIAPTKMYDHFPAISPDEAGSMVCDALRRKPKQINTRLGTVAEVGYALAPKLLDQILHAAFRVFPESAASSGKEAAPAQKASVEQLAMANLMKGVHW</sequence>
<feature type="domain" description="Ketoreductase" evidence="3">
    <location>
        <begin position="2"/>
        <end position="133"/>
    </location>
</feature>
<dbReference type="SMART" id="SM00822">
    <property type="entry name" value="PKS_KR"/>
    <property type="match status" value="1"/>
</dbReference>
<proteinExistence type="inferred from homology"/>
<protein>
    <submittedName>
        <fullName evidence="4">Unannotated protein</fullName>
    </submittedName>
</protein>
<dbReference type="SUPFAM" id="SSF51735">
    <property type="entry name" value="NAD(P)-binding Rossmann-fold domains"/>
    <property type="match status" value="2"/>
</dbReference>
<dbReference type="InterPro" id="IPR036291">
    <property type="entry name" value="NAD(P)-bd_dom_sf"/>
</dbReference>
<keyword evidence="2" id="KW-0560">Oxidoreductase</keyword>
<dbReference type="InterPro" id="IPR013120">
    <property type="entry name" value="FAR_NAD-bd"/>
</dbReference>
<dbReference type="Pfam" id="PF07993">
    <property type="entry name" value="NAD_binding_4"/>
    <property type="match status" value="1"/>
</dbReference>